<dbReference type="PANTHER" id="PTHR33375">
    <property type="entry name" value="CHROMOSOME-PARTITIONING PROTEIN PARB-RELATED"/>
    <property type="match status" value="1"/>
</dbReference>
<proteinExistence type="inferred from homology"/>
<feature type="domain" description="ParB-like N-terminal" evidence="2">
    <location>
        <begin position="33"/>
        <end position="122"/>
    </location>
</feature>
<dbReference type="SUPFAM" id="SSF109709">
    <property type="entry name" value="KorB DNA-binding domain-like"/>
    <property type="match status" value="1"/>
</dbReference>
<accession>A0ABQ2F1Z4</accession>
<dbReference type="InterPro" id="IPR004437">
    <property type="entry name" value="ParB/RepB/Spo0J"/>
</dbReference>
<protein>
    <submittedName>
        <fullName evidence="3">Chromosome 2-partitioning protein ParB</fullName>
    </submittedName>
</protein>
<dbReference type="Gene3D" id="3.90.1530.30">
    <property type="match status" value="1"/>
</dbReference>
<evidence type="ECO:0000256" key="1">
    <source>
        <dbReference type="ARBA" id="ARBA00006295"/>
    </source>
</evidence>
<dbReference type="InterPro" id="IPR050336">
    <property type="entry name" value="Chromosome_partition/occlusion"/>
</dbReference>
<dbReference type="SUPFAM" id="SSF110849">
    <property type="entry name" value="ParB/Sulfiredoxin"/>
    <property type="match status" value="1"/>
</dbReference>
<gene>
    <name evidence="3" type="primary">parB2</name>
    <name evidence="3" type="ORF">GCM10008955_39510</name>
</gene>
<dbReference type="RefSeq" id="WP_189011874.1">
    <property type="nucleotide sequence ID" value="NZ_BMPP01000029.1"/>
</dbReference>
<dbReference type="NCBIfam" id="TIGR00180">
    <property type="entry name" value="parB_part"/>
    <property type="match status" value="1"/>
</dbReference>
<comment type="caution">
    <text evidence="3">The sequence shown here is derived from an EMBL/GenBank/DDBJ whole genome shotgun (WGS) entry which is preliminary data.</text>
</comment>
<dbReference type="EMBL" id="BMPP01000029">
    <property type="protein sequence ID" value="GGK41799.1"/>
    <property type="molecule type" value="Genomic_DNA"/>
</dbReference>
<reference evidence="4" key="1">
    <citation type="journal article" date="2019" name="Int. J. Syst. Evol. Microbiol.">
        <title>The Global Catalogue of Microorganisms (GCM) 10K type strain sequencing project: providing services to taxonomists for standard genome sequencing and annotation.</title>
        <authorList>
            <consortium name="The Broad Institute Genomics Platform"/>
            <consortium name="The Broad Institute Genome Sequencing Center for Infectious Disease"/>
            <person name="Wu L."/>
            <person name="Ma J."/>
        </authorList>
    </citation>
    <scope>NUCLEOTIDE SEQUENCE [LARGE SCALE GENOMIC DNA]</scope>
    <source>
        <strain evidence="4">JCM 30331</strain>
    </source>
</reference>
<dbReference type="CDD" id="cd16393">
    <property type="entry name" value="SPO0J_N"/>
    <property type="match status" value="1"/>
</dbReference>
<dbReference type="Proteomes" id="UP000647587">
    <property type="component" value="Unassembled WGS sequence"/>
</dbReference>
<keyword evidence="4" id="KW-1185">Reference proteome</keyword>
<dbReference type="InterPro" id="IPR003115">
    <property type="entry name" value="ParB_N"/>
</dbReference>
<sequence>MTRKRPDRKPDLSGLLGEGLGELKNRAPTAAAQVLPVASLRPGTQQPRRAFDDPALQALAASIQAEGILQPLLVRPVRGGHEIVAGERRWRAAQLAGLAEVPVFIRELDDRQALAAGLVENLQRQDLNVIDEVDAKLGLVALTLGLEQHDARGRIMQLLREEPGADHAALDALFAGLGEGWQGFAKNKLRVLNWPPALVDALRAGLPHTVAAVIAGAPETEHPRLIAVAEGGATRAELREEVARLTAPAPKATVPRAELAGRRLTSRRFMANLGADERKAVERWLAKMPAALAADE</sequence>
<dbReference type="Gene3D" id="1.10.10.2830">
    <property type="match status" value="1"/>
</dbReference>
<evidence type="ECO:0000313" key="3">
    <source>
        <dbReference type="EMBL" id="GGK41799.1"/>
    </source>
</evidence>
<comment type="similarity">
    <text evidence="1">Belongs to the ParB family.</text>
</comment>
<dbReference type="Pfam" id="PF02195">
    <property type="entry name" value="ParB_N"/>
    <property type="match status" value="1"/>
</dbReference>
<dbReference type="PANTHER" id="PTHR33375:SF7">
    <property type="entry name" value="CHROMOSOME 2-PARTITIONING PROTEIN PARB-RELATED"/>
    <property type="match status" value="1"/>
</dbReference>
<evidence type="ECO:0000313" key="4">
    <source>
        <dbReference type="Proteomes" id="UP000647587"/>
    </source>
</evidence>
<dbReference type="SMART" id="SM00470">
    <property type="entry name" value="ParB"/>
    <property type="match status" value="1"/>
</dbReference>
<dbReference type="InterPro" id="IPR036086">
    <property type="entry name" value="ParB/Sulfiredoxin_sf"/>
</dbReference>
<name>A0ABQ2F1Z4_9DEIO</name>
<organism evidence="3 4">
    <name type="scientific">Deinococcus malanensis</name>
    <dbReference type="NCBI Taxonomy" id="1706855"/>
    <lineage>
        <taxon>Bacteria</taxon>
        <taxon>Thermotogati</taxon>
        <taxon>Deinococcota</taxon>
        <taxon>Deinococci</taxon>
        <taxon>Deinococcales</taxon>
        <taxon>Deinococcaceae</taxon>
        <taxon>Deinococcus</taxon>
    </lineage>
</organism>
<evidence type="ECO:0000259" key="2">
    <source>
        <dbReference type="SMART" id="SM00470"/>
    </source>
</evidence>